<evidence type="ECO:0000256" key="6">
    <source>
        <dbReference type="ARBA" id="ARBA00022741"/>
    </source>
</evidence>
<proteinExistence type="inferred from homology"/>
<sequence>MRREFTGDSVQSETISADAVIKWIQYQKREQYEPGTERMEAILERLGRPERHLKFVHVAGTNGKGSTVSFLSYILREAGYDVGTYISPHVTTFRSRISYNHTPIDDAGLKYVYRRLYPVAEELATSSLGRPTEFELLTAAAIVYFAEVTYPDIVILETGLGGRLDSTNVVYPLISVITPIGYDHMRILGSDLASIAREKAGIIKSGVPVVSARQEAEALQVLRETAQDKRAAFYLAGETFHAERSEDAPHPWTFHFSWAHRNYLDLKLSLPGLHQIENASLAVMTAELLRLYYAFYIAPEHVQGGLQKAVHPGRLEVIEGEIPIVLDGAHNEPGMRSLAQSLPLLFPGGRVHGVFAVMKDKDIQHMLPHLLPHLASLTVTEAPLPRSLSAEKLFDLVRHSAPPYPVYMEKEADRALNRACDLAQHFSALRAEKEGDTAPPTDASPKDVVLITGSLYLIEALRPSVLKKVESRALYF</sequence>
<dbReference type="FunFam" id="3.40.1190.10:FF:000011">
    <property type="entry name" value="Folylpolyglutamate synthase/dihydrofolate synthase"/>
    <property type="match status" value="1"/>
</dbReference>
<dbReference type="PANTHER" id="PTHR11136:SF0">
    <property type="entry name" value="DIHYDROFOLATE SYNTHETASE-RELATED"/>
    <property type="match status" value="1"/>
</dbReference>
<dbReference type="EC" id="6.3.2.17" evidence="3"/>
<protein>
    <recommendedName>
        <fullName evidence="3">tetrahydrofolate synthase</fullName>
        <ecNumber evidence="3">6.3.2.17</ecNumber>
    </recommendedName>
    <alternativeName>
        <fullName evidence="9">Tetrahydrofolylpolyglutamate synthase</fullName>
    </alternativeName>
</protein>
<comment type="catalytic activity">
    <reaction evidence="10">
        <text>(6S)-5,6,7,8-tetrahydrofolyl-(gamma-L-Glu)(n) + L-glutamate + ATP = (6S)-5,6,7,8-tetrahydrofolyl-(gamma-L-Glu)(n+1) + ADP + phosphate + H(+)</text>
        <dbReference type="Rhea" id="RHEA:10580"/>
        <dbReference type="Rhea" id="RHEA-COMP:14738"/>
        <dbReference type="Rhea" id="RHEA-COMP:14740"/>
        <dbReference type="ChEBI" id="CHEBI:15378"/>
        <dbReference type="ChEBI" id="CHEBI:29985"/>
        <dbReference type="ChEBI" id="CHEBI:30616"/>
        <dbReference type="ChEBI" id="CHEBI:43474"/>
        <dbReference type="ChEBI" id="CHEBI:141005"/>
        <dbReference type="ChEBI" id="CHEBI:456216"/>
        <dbReference type="EC" id="6.3.2.17"/>
    </reaction>
</comment>
<feature type="domain" description="Mur ligase central" evidence="12">
    <location>
        <begin position="58"/>
        <end position="285"/>
    </location>
</feature>
<evidence type="ECO:0000256" key="1">
    <source>
        <dbReference type="ARBA" id="ARBA00001946"/>
    </source>
</evidence>
<dbReference type="GO" id="GO:0004326">
    <property type="term" value="F:tetrahydrofolylpolyglutamate synthase activity"/>
    <property type="evidence" value="ECO:0007669"/>
    <property type="project" value="UniProtKB-EC"/>
</dbReference>
<evidence type="ECO:0000256" key="5">
    <source>
        <dbReference type="ARBA" id="ARBA00022723"/>
    </source>
</evidence>
<evidence type="ECO:0000256" key="8">
    <source>
        <dbReference type="ARBA" id="ARBA00022842"/>
    </source>
</evidence>
<evidence type="ECO:0000313" key="13">
    <source>
        <dbReference type="EMBL" id="PTQ56732.1"/>
    </source>
</evidence>
<dbReference type="Gene3D" id="3.90.190.20">
    <property type="entry name" value="Mur ligase, C-terminal domain"/>
    <property type="match status" value="1"/>
</dbReference>
<comment type="cofactor">
    <cofactor evidence="1">
        <name>Mg(2+)</name>
        <dbReference type="ChEBI" id="CHEBI:18420"/>
    </cofactor>
</comment>
<keyword evidence="6" id="KW-0547">Nucleotide-binding</keyword>
<dbReference type="Pfam" id="PF02875">
    <property type="entry name" value="Mur_ligase_C"/>
    <property type="match status" value="1"/>
</dbReference>
<evidence type="ECO:0000259" key="12">
    <source>
        <dbReference type="Pfam" id="PF08245"/>
    </source>
</evidence>
<dbReference type="NCBIfam" id="TIGR01499">
    <property type="entry name" value="folC"/>
    <property type="match status" value="1"/>
</dbReference>
<dbReference type="AlphaFoldDB" id="A0A2R6Y273"/>
<dbReference type="InterPro" id="IPR001645">
    <property type="entry name" value="Folylpolyglutamate_synth"/>
</dbReference>
<dbReference type="SUPFAM" id="SSF53244">
    <property type="entry name" value="MurD-like peptide ligases, peptide-binding domain"/>
    <property type="match status" value="1"/>
</dbReference>
<evidence type="ECO:0000259" key="11">
    <source>
        <dbReference type="Pfam" id="PF02875"/>
    </source>
</evidence>
<dbReference type="InterPro" id="IPR013221">
    <property type="entry name" value="Mur_ligase_cen"/>
</dbReference>
<dbReference type="Proteomes" id="UP000244338">
    <property type="component" value="Unassembled WGS sequence"/>
</dbReference>
<dbReference type="GO" id="GO:0005524">
    <property type="term" value="F:ATP binding"/>
    <property type="evidence" value="ECO:0007669"/>
    <property type="project" value="UniProtKB-KW"/>
</dbReference>
<evidence type="ECO:0000256" key="4">
    <source>
        <dbReference type="ARBA" id="ARBA00022598"/>
    </source>
</evidence>
<name>A0A2R6Y273_9BACL</name>
<evidence type="ECO:0000256" key="10">
    <source>
        <dbReference type="ARBA" id="ARBA00047493"/>
    </source>
</evidence>
<dbReference type="GO" id="GO:0005737">
    <property type="term" value="C:cytoplasm"/>
    <property type="evidence" value="ECO:0007669"/>
    <property type="project" value="TreeGrafter"/>
</dbReference>
<keyword evidence="8" id="KW-0460">Magnesium</keyword>
<keyword evidence="5" id="KW-0479">Metal-binding</keyword>
<dbReference type="InterPro" id="IPR018109">
    <property type="entry name" value="Folylpolyglutamate_synth_CS"/>
</dbReference>
<dbReference type="InterPro" id="IPR036565">
    <property type="entry name" value="Mur-like_cat_sf"/>
</dbReference>
<comment type="caution">
    <text evidence="13">The sequence shown here is derived from an EMBL/GenBank/DDBJ whole genome shotgun (WGS) entry which is preliminary data.</text>
</comment>
<feature type="domain" description="Mur ligase C-terminal" evidence="11">
    <location>
        <begin position="313"/>
        <end position="425"/>
    </location>
</feature>
<dbReference type="InterPro" id="IPR004101">
    <property type="entry name" value="Mur_ligase_C"/>
</dbReference>
<accession>A0A2R6Y273</accession>
<dbReference type="PIRSF" id="PIRSF001563">
    <property type="entry name" value="Folylpolyglu_synth"/>
    <property type="match status" value="1"/>
</dbReference>
<dbReference type="SUPFAM" id="SSF53623">
    <property type="entry name" value="MurD-like peptide ligases, catalytic domain"/>
    <property type="match status" value="1"/>
</dbReference>
<gene>
    <name evidence="13" type="ORF">BSOLF_2700</name>
</gene>
<dbReference type="Gene3D" id="3.40.1190.10">
    <property type="entry name" value="Mur-like, catalytic domain"/>
    <property type="match status" value="1"/>
</dbReference>
<keyword evidence="4" id="KW-0436">Ligase</keyword>
<dbReference type="EMBL" id="PEBX01000020">
    <property type="protein sequence ID" value="PTQ56732.1"/>
    <property type="molecule type" value="Genomic_DNA"/>
</dbReference>
<evidence type="ECO:0000256" key="7">
    <source>
        <dbReference type="ARBA" id="ARBA00022840"/>
    </source>
</evidence>
<evidence type="ECO:0000256" key="3">
    <source>
        <dbReference type="ARBA" id="ARBA00013025"/>
    </source>
</evidence>
<dbReference type="GO" id="GO:0046872">
    <property type="term" value="F:metal ion binding"/>
    <property type="evidence" value="ECO:0007669"/>
    <property type="project" value="UniProtKB-KW"/>
</dbReference>
<dbReference type="Pfam" id="PF08245">
    <property type="entry name" value="Mur_ligase_M"/>
    <property type="match status" value="1"/>
</dbReference>
<dbReference type="GO" id="GO:0008841">
    <property type="term" value="F:dihydrofolate synthase activity"/>
    <property type="evidence" value="ECO:0007669"/>
    <property type="project" value="TreeGrafter"/>
</dbReference>
<evidence type="ECO:0000256" key="2">
    <source>
        <dbReference type="ARBA" id="ARBA00008276"/>
    </source>
</evidence>
<dbReference type="InterPro" id="IPR036615">
    <property type="entry name" value="Mur_ligase_C_dom_sf"/>
</dbReference>
<reference evidence="14" key="1">
    <citation type="journal article" date="2018" name="Sci. Rep.">
        <title>Lignite coal burning seam in the remote Altai Mountains harbors a hydrogen-driven thermophilic microbial community.</title>
        <authorList>
            <person name="Kadnikov V.V."/>
            <person name="Mardanov A.V."/>
            <person name="Ivasenko D.A."/>
            <person name="Antsiferov D.V."/>
            <person name="Beletsky A.V."/>
            <person name="Karnachuk O.V."/>
            <person name="Ravin N.V."/>
        </authorList>
    </citation>
    <scope>NUCLEOTIDE SEQUENCE [LARGE SCALE GENOMIC DNA]</scope>
</reference>
<dbReference type="PANTHER" id="PTHR11136">
    <property type="entry name" value="FOLYLPOLYGLUTAMATE SYNTHASE-RELATED"/>
    <property type="match status" value="1"/>
</dbReference>
<dbReference type="PROSITE" id="PS01012">
    <property type="entry name" value="FOLYLPOLYGLU_SYNT_2"/>
    <property type="match status" value="1"/>
</dbReference>
<keyword evidence="7" id="KW-0067">ATP-binding</keyword>
<organism evidence="13 14">
    <name type="scientific">Candidatus Carbonibacillus altaicus</name>
    <dbReference type="NCBI Taxonomy" id="2163959"/>
    <lineage>
        <taxon>Bacteria</taxon>
        <taxon>Bacillati</taxon>
        <taxon>Bacillota</taxon>
        <taxon>Bacilli</taxon>
        <taxon>Bacillales</taxon>
        <taxon>Candidatus Carbonibacillus</taxon>
    </lineage>
</organism>
<dbReference type="PROSITE" id="PS01011">
    <property type="entry name" value="FOLYLPOLYGLU_SYNT_1"/>
    <property type="match status" value="1"/>
</dbReference>
<comment type="similarity">
    <text evidence="2">Belongs to the folylpolyglutamate synthase family.</text>
</comment>
<evidence type="ECO:0000256" key="9">
    <source>
        <dbReference type="ARBA" id="ARBA00030592"/>
    </source>
</evidence>
<evidence type="ECO:0000313" key="14">
    <source>
        <dbReference type="Proteomes" id="UP000244338"/>
    </source>
</evidence>